<dbReference type="Proteomes" id="UP000799750">
    <property type="component" value="Unassembled WGS sequence"/>
</dbReference>
<evidence type="ECO:0000256" key="2">
    <source>
        <dbReference type="SAM" id="Phobius"/>
    </source>
</evidence>
<feature type="transmembrane region" description="Helical" evidence="2">
    <location>
        <begin position="15"/>
        <end position="36"/>
    </location>
</feature>
<keyword evidence="4" id="KW-1185">Reference proteome</keyword>
<evidence type="ECO:0000256" key="1">
    <source>
        <dbReference type="SAM" id="MobiDB-lite"/>
    </source>
</evidence>
<dbReference type="AlphaFoldDB" id="A0A6A6QH61"/>
<keyword evidence="2" id="KW-0812">Transmembrane</keyword>
<evidence type="ECO:0000313" key="4">
    <source>
        <dbReference type="Proteomes" id="UP000799750"/>
    </source>
</evidence>
<name>A0A6A6QH61_9PEZI</name>
<gene>
    <name evidence="3" type="ORF">BU16DRAFT_530196</name>
</gene>
<protein>
    <submittedName>
        <fullName evidence="3">Uncharacterized protein</fullName>
    </submittedName>
</protein>
<keyword evidence="2" id="KW-1133">Transmembrane helix</keyword>
<reference evidence="3" key="1">
    <citation type="journal article" date="2020" name="Stud. Mycol.">
        <title>101 Dothideomycetes genomes: a test case for predicting lifestyles and emergence of pathogens.</title>
        <authorList>
            <person name="Haridas S."/>
            <person name="Albert R."/>
            <person name="Binder M."/>
            <person name="Bloem J."/>
            <person name="Labutti K."/>
            <person name="Salamov A."/>
            <person name="Andreopoulos B."/>
            <person name="Baker S."/>
            <person name="Barry K."/>
            <person name="Bills G."/>
            <person name="Bluhm B."/>
            <person name="Cannon C."/>
            <person name="Castanera R."/>
            <person name="Culley D."/>
            <person name="Daum C."/>
            <person name="Ezra D."/>
            <person name="Gonzalez J."/>
            <person name="Henrissat B."/>
            <person name="Kuo A."/>
            <person name="Liang C."/>
            <person name="Lipzen A."/>
            <person name="Lutzoni F."/>
            <person name="Magnuson J."/>
            <person name="Mondo S."/>
            <person name="Nolan M."/>
            <person name="Ohm R."/>
            <person name="Pangilinan J."/>
            <person name="Park H.-J."/>
            <person name="Ramirez L."/>
            <person name="Alfaro M."/>
            <person name="Sun H."/>
            <person name="Tritt A."/>
            <person name="Yoshinaga Y."/>
            <person name="Zwiers L.-H."/>
            <person name="Turgeon B."/>
            <person name="Goodwin S."/>
            <person name="Spatafora J."/>
            <person name="Crous P."/>
            <person name="Grigoriev I."/>
        </authorList>
    </citation>
    <scope>NUCLEOTIDE SEQUENCE</scope>
    <source>
        <strain evidence="3">CBS 269.34</strain>
    </source>
</reference>
<keyword evidence="2" id="KW-0472">Membrane</keyword>
<evidence type="ECO:0000313" key="3">
    <source>
        <dbReference type="EMBL" id="KAF2491758.1"/>
    </source>
</evidence>
<accession>A0A6A6QH61</accession>
<sequence length="112" mass="12077">MAPSWLGSGSAGEELAVFCFPFILVGVTLIVIWLWMSANDGYVVNPYTAISRRIPGNTRAPRYSQAGSSESEDRTAPTGRPNSKKWRGAEDRYGEESSGGGSRSWGVGSWSS</sequence>
<feature type="region of interest" description="Disordered" evidence="1">
    <location>
        <begin position="57"/>
        <end position="112"/>
    </location>
</feature>
<proteinExistence type="predicted"/>
<dbReference type="EMBL" id="MU004195">
    <property type="protein sequence ID" value="KAF2491758.1"/>
    <property type="molecule type" value="Genomic_DNA"/>
</dbReference>
<organism evidence="3 4">
    <name type="scientific">Lophium mytilinum</name>
    <dbReference type="NCBI Taxonomy" id="390894"/>
    <lineage>
        <taxon>Eukaryota</taxon>
        <taxon>Fungi</taxon>
        <taxon>Dikarya</taxon>
        <taxon>Ascomycota</taxon>
        <taxon>Pezizomycotina</taxon>
        <taxon>Dothideomycetes</taxon>
        <taxon>Pleosporomycetidae</taxon>
        <taxon>Mytilinidiales</taxon>
        <taxon>Mytilinidiaceae</taxon>
        <taxon>Lophium</taxon>
    </lineage>
</organism>